<sequence length="34" mass="4083">MNSICLPKAHYPKTQHRSYRLIPLMLPYMVHDDI</sequence>
<protein>
    <submittedName>
        <fullName evidence="1">Uncharacterized protein</fullName>
    </submittedName>
</protein>
<proteinExistence type="predicted"/>
<reference evidence="1" key="2">
    <citation type="journal article" date="2015" name="Data Brief">
        <title>Shoot transcriptome of the giant reed, Arundo donax.</title>
        <authorList>
            <person name="Barrero R.A."/>
            <person name="Guerrero F.D."/>
            <person name="Moolhuijzen P."/>
            <person name="Goolsby J.A."/>
            <person name="Tidwell J."/>
            <person name="Bellgard S.E."/>
            <person name="Bellgard M.I."/>
        </authorList>
    </citation>
    <scope>NUCLEOTIDE SEQUENCE</scope>
    <source>
        <tissue evidence="1">Shoot tissue taken approximately 20 cm above the soil surface</tissue>
    </source>
</reference>
<name>A0A0A8YY04_ARUDO</name>
<dbReference type="EMBL" id="GBRH01266439">
    <property type="protein sequence ID" value="JAD31456.1"/>
    <property type="molecule type" value="Transcribed_RNA"/>
</dbReference>
<accession>A0A0A8YY04</accession>
<dbReference type="AlphaFoldDB" id="A0A0A8YY04"/>
<organism evidence="1">
    <name type="scientific">Arundo donax</name>
    <name type="common">Giant reed</name>
    <name type="synonym">Donax arundinaceus</name>
    <dbReference type="NCBI Taxonomy" id="35708"/>
    <lineage>
        <taxon>Eukaryota</taxon>
        <taxon>Viridiplantae</taxon>
        <taxon>Streptophyta</taxon>
        <taxon>Embryophyta</taxon>
        <taxon>Tracheophyta</taxon>
        <taxon>Spermatophyta</taxon>
        <taxon>Magnoliopsida</taxon>
        <taxon>Liliopsida</taxon>
        <taxon>Poales</taxon>
        <taxon>Poaceae</taxon>
        <taxon>PACMAD clade</taxon>
        <taxon>Arundinoideae</taxon>
        <taxon>Arundineae</taxon>
        <taxon>Arundo</taxon>
    </lineage>
</organism>
<evidence type="ECO:0000313" key="1">
    <source>
        <dbReference type="EMBL" id="JAD31456.1"/>
    </source>
</evidence>
<reference evidence="1" key="1">
    <citation type="submission" date="2014-09" db="EMBL/GenBank/DDBJ databases">
        <authorList>
            <person name="Magalhaes I.L.F."/>
            <person name="Oliveira U."/>
            <person name="Santos F.R."/>
            <person name="Vidigal T.H.D.A."/>
            <person name="Brescovit A.D."/>
            <person name="Santos A.J."/>
        </authorList>
    </citation>
    <scope>NUCLEOTIDE SEQUENCE</scope>
    <source>
        <tissue evidence="1">Shoot tissue taken approximately 20 cm above the soil surface</tissue>
    </source>
</reference>